<dbReference type="GO" id="GO:0008171">
    <property type="term" value="F:O-methyltransferase activity"/>
    <property type="evidence" value="ECO:0007669"/>
    <property type="project" value="UniProtKB-UniRule"/>
</dbReference>
<evidence type="ECO:0000259" key="8">
    <source>
        <dbReference type="PROSITE" id="PS51515"/>
    </source>
</evidence>
<protein>
    <recommendedName>
        <fullName evidence="6">RNA methyltransferase</fullName>
        <ecNumber evidence="6">2.1.1.-</ecNumber>
    </recommendedName>
</protein>
<dbReference type="PROSITE" id="PS51515">
    <property type="entry name" value="BIN3_SAM"/>
    <property type="match status" value="1"/>
</dbReference>
<sequence length="317" mass="35853">MGAPGSAASASCARGGAGTHRRRRQQQQQQQQQRKFQYGNYNKYYGYRNPGWSEDPRVRVLRPEWFRGKAVLDLGCNTGHLTLTLAKNWQPARVTGLDIDGALVHAARQNVRHYLSELAAEEARRRRREGAAEQERGRDLAPPAARHPFPISLRICRGPIAAPPVAQPAPSAPGDFPANVTFVQGNYVLPNDELLVSQKPEYDVILCLSMTKWVHLNWGDAGLQRLFKRVYRHLQPGGIFILEPQPWASYGKRKKLTETIYKNYYSIRFKPDQFSSYLTGPEVGFSSYELIGTPKSSSKGFQRPIYLFHKGPSFARK</sequence>
<dbReference type="AlphaFoldDB" id="A0A8J7NFW7"/>
<keyword evidence="3 6" id="KW-0808">Transferase</keyword>
<feature type="region of interest" description="Disordered" evidence="7">
    <location>
        <begin position="125"/>
        <end position="146"/>
    </location>
</feature>
<feature type="compositionally biased region" description="Basic and acidic residues" evidence="7">
    <location>
        <begin position="125"/>
        <end position="139"/>
    </location>
</feature>
<dbReference type="InterPro" id="IPR039772">
    <property type="entry name" value="Bin3-like"/>
</dbReference>
<evidence type="ECO:0000256" key="1">
    <source>
        <dbReference type="ARBA" id="ARBA00008361"/>
    </source>
</evidence>
<comment type="caution">
    <text evidence="9">The sequence shown here is derived from an EMBL/GenBank/DDBJ whole genome shotgun (WGS) entry which is preliminary data.</text>
</comment>
<dbReference type="SUPFAM" id="SSF53335">
    <property type="entry name" value="S-adenosyl-L-methionine-dependent methyltransferases"/>
    <property type="match status" value="1"/>
</dbReference>
<evidence type="ECO:0000313" key="10">
    <source>
        <dbReference type="Proteomes" id="UP000736164"/>
    </source>
</evidence>
<evidence type="ECO:0000256" key="2">
    <source>
        <dbReference type="ARBA" id="ARBA00022603"/>
    </source>
</evidence>
<keyword evidence="4 5" id="KW-0949">S-adenosyl-L-methionine</keyword>
<dbReference type="InterPro" id="IPR029063">
    <property type="entry name" value="SAM-dependent_MTases_sf"/>
</dbReference>
<dbReference type="Proteomes" id="UP000736164">
    <property type="component" value="Unassembled WGS sequence"/>
</dbReference>
<dbReference type="InterPro" id="IPR010675">
    <property type="entry name" value="Bin3_C"/>
</dbReference>
<feature type="region of interest" description="Disordered" evidence="7">
    <location>
        <begin position="1"/>
        <end position="35"/>
    </location>
</feature>
<evidence type="ECO:0000256" key="6">
    <source>
        <dbReference type="RuleBase" id="RU367087"/>
    </source>
</evidence>
<dbReference type="Pfam" id="PF13649">
    <property type="entry name" value="Methyltransf_25"/>
    <property type="match status" value="1"/>
</dbReference>
<feature type="compositionally biased region" description="Low complexity" evidence="7">
    <location>
        <begin position="1"/>
        <end position="14"/>
    </location>
</feature>
<organism evidence="9 10">
    <name type="scientific">Atractosteus spatula</name>
    <name type="common">Alligator gar</name>
    <name type="synonym">Lepisosteus spatula</name>
    <dbReference type="NCBI Taxonomy" id="7917"/>
    <lineage>
        <taxon>Eukaryota</taxon>
        <taxon>Metazoa</taxon>
        <taxon>Chordata</taxon>
        <taxon>Craniata</taxon>
        <taxon>Vertebrata</taxon>
        <taxon>Euteleostomi</taxon>
        <taxon>Actinopterygii</taxon>
        <taxon>Neopterygii</taxon>
        <taxon>Holostei</taxon>
        <taxon>Semionotiformes</taxon>
        <taxon>Lepisosteidae</taxon>
        <taxon>Atractosteus</taxon>
    </lineage>
</organism>
<dbReference type="GO" id="GO:0017069">
    <property type="term" value="F:snRNA binding"/>
    <property type="evidence" value="ECO:0007669"/>
    <property type="project" value="TreeGrafter"/>
</dbReference>
<dbReference type="Pfam" id="PF06859">
    <property type="entry name" value="Bin3"/>
    <property type="match status" value="1"/>
</dbReference>
<comment type="similarity">
    <text evidence="1 6">Belongs to the methyltransferase superfamily.</text>
</comment>
<feature type="non-terminal residue" evidence="9">
    <location>
        <position position="317"/>
    </location>
</feature>
<evidence type="ECO:0000256" key="4">
    <source>
        <dbReference type="ARBA" id="ARBA00022691"/>
    </source>
</evidence>
<dbReference type="EC" id="2.1.1.-" evidence="6"/>
<dbReference type="PANTHER" id="PTHR12315:SF0">
    <property type="entry name" value="7SK SNRNA METHYLPHOSPHATE CAPPING ENZYME"/>
    <property type="match status" value="1"/>
</dbReference>
<dbReference type="GO" id="GO:0008173">
    <property type="term" value="F:RNA methyltransferase activity"/>
    <property type="evidence" value="ECO:0007669"/>
    <property type="project" value="UniProtKB-UniRule"/>
</dbReference>
<reference evidence="9" key="1">
    <citation type="journal article" date="2021" name="Cell">
        <title>Tracing the genetic footprints of vertebrate landing in non-teleost ray-finned fishes.</title>
        <authorList>
            <person name="Bi X."/>
            <person name="Wang K."/>
            <person name="Yang L."/>
            <person name="Pan H."/>
            <person name="Jiang H."/>
            <person name="Wei Q."/>
            <person name="Fang M."/>
            <person name="Yu H."/>
            <person name="Zhu C."/>
            <person name="Cai Y."/>
            <person name="He Y."/>
            <person name="Gan X."/>
            <person name="Zeng H."/>
            <person name="Yu D."/>
            <person name="Zhu Y."/>
            <person name="Jiang H."/>
            <person name="Qiu Q."/>
            <person name="Yang H."/>
            <person name="Zhang Y.E."/>
            <person name="Wang W."/>
            <person name="Zhu M."/>
            <person name="He S."/>
            <person name="Zhang G."/>
        </authorList>
    </citation>
    <scope>NUCLEOTIDE SEQUENCE</scope>
    <source>
        <strain evidence="9">Allg_001</strain>
    </source>
</reference>
<evidence type="ECO:0000256" key="3">
    <source>
        <dbReference type="ARBA" id="ARBA00022679"/>
    </source>
</evidence>
<feature type="compositionally biased region" description="Low complexity" evidence="7">
    <location>
        <begin position="26"/>
        <end position="35"/>
    </location>
</feature>
<dbReference type="CDD" id="cd02440">
    <property type="entry name" value="AdoMet_MTases"/>
    <property type="match status" value="1"/>
</dbReference>
<evidence type="ECO:0000256" key="7">
    <source>
        <dbReference type="SAM" id="MobiDB-lite"/>
    </source>
</evidence>
<dbReference type="Gene3D" id="3.40.50.150">
    <property type="entry name" value="Vaccinia Virus protein VP39"/>
    <property type="match status" value="1"/>
</dbReference>
<dbReference type="InterPro" id="IPR041698">
    <property type="entry name" value="Methyltransf_25"/>
</dbReference>
<dbReference type="PANTHER" id="PTHR12315">
    <property type="entry name" value="BICOID-INTERACTING PROTEIN RELATED"/>
    <property type="match status" value="1"/>
</dbReference>
<dbReference type="GO" id="GO:0032259">
    <property type="term" value="P:methylation"/>
    <property type="evidence" value="ECO:0007669"/>
    <property type="project" value="UniProtKB-KW"/>
</dbReference>
<keyword evidence="10" id="KW-1185">Reference proteome</keyword>
<keyword evidence="2 6" id="KW-0489">Methyltransferase</keyword>
<gene>
    <name evidence="9" type="primary">Mepce</name>
    <name evidence="9" type="ORF">GTO95_0007486</name>
</gene>
<evidence type="ECO:0000256" key="5">
    <source>
        <dbReference type="PROSITE-ProRule" id="PRU00848"/>
    </source>
</evidence>
<dbReference type="EMBL" id="JAAWVO010007985">
    <property type="protein sequence ID" value="MBN3312696.1"/>
    <property type="molecule type" value="Genomic_DNA"/>
</dbReference>
<evidence type="ECO:0000313" key="9">
    <source>
        <dbReference type="EMBL" id="MBN3312696.1"/>
    </source>
</evidence>
<feature type="non-terminal residue" evidence="9">
    <location>
        <position position="1"/>
    </location>
</feature>
<dbReference type="InterPro" id="IPR024160">
    <property type="entry name" value="BIN3_SAM-bd_dom"/>
</dbReference>
<name>A0A8J7NFW7_ATRSP</name>
<proteinExistence type="inferred from homology"/>
<accession>A0A8J7NFW7</accession>
<dbReference type="GO" id="GO:0040031">
    <property type="term" value="P:snRNA modification"/>
    <property type="evidence" value="ECO:0007669"/>
    <property type="project" value="TreeGrafter"/>
</dbReference>
<feature type="domain" description="Bin3-type SAM" evidence="8">
    <location>
        <begin position="55"/>
        <end position="313"/>
    </location>
</feature>